<organism evidence="2 3">
    <name type="scientific">Lasiosphaeria miniovina</name>
    <dbReference type="NCBI Taxonomy" id="1954250"/>
    <lineage>
        <taxon>Eukaryota</taxon>
        <taxon>Fungi</taxon>
        <taxon>Dikarya</taxon>
        <taxon>Ascomycota</taxon>
        <taxon>Pezizomycotina</taxon>
        <taxon>Sordariomycetes</taxon>
        <taxon>Sordariomycetidae</taxon>
        <taxon>Sordariales</taxon>
        <taxon>Lasiosphaeriaceae</taxon>
        <taxon>Lasiosphaeria</taxon>
    </lineage>
</organism>
<dbReference type="AlphaFoldDB" id="A0AA40A6G7"/>
<feature type="non-terminal residue" evidence="2">
    <location>
        <position position="1"/>
    </location>
</feature>
<keyword evidence="3" id="KW-1185">Reference proteome</keyword>
<dbReference type="Proteomes" id="UP001172101">
    <property type="component" value="Unassembled WGS sequence"/>
</dbReference>
<comment type="caution">
    <text evidence="2">The sequence shown here is derived from an EMBL/GenBank/DDBJ whole genome shotgun (WGS) entry which is preliminary data.</text>
</comment>
<protein>
    <submittedName>
        <fullName evidence="2">Uncharacterized protein</fullName>
    </submittedName>
</protein>
<accession>A0AA40A6G7</accession>
<reference evidence="2" key="1">
    <citation type="submission" date="2023-06" db="EMBL/GenBank/DDBJ databases">
        <title>Genome-scale phylogeny and comparative genomics of the fungal order Sordariales.</title>
        <authorList>
            <consortium name="Lawrence Berkeley National Laboratory"/>
            <person name="Hensen N."/>
            <person name="Bonometti L."/>
            <person name="Westerberg I."/>
            <person name="Brannstrom I.O."/>
            <person name="Guillou S."/>
            <person name="Cros-Aarteil S."/>
            <person name="Calhoun S."/>
            <person name="Haridas S."/>
            <person name="Kuo A."/>
            <person name="Mondo S."/>
            <person name="Pangilinan J."/>
            <person name="Riley R."/>
            <person name="LaButti K."/>
            <person name="Andreopoulos B."/>
            <person name="Lipzen A."/>
            <person name="Chen C."/>
            <person name="Yanf M."/>
            <person name="Daum C."/>
            <person name="Ng V."/>
            <person name="Clum A."/>
            <person name="Steindorff A."/>
            <person name="Ohm R."/>
            <person name="Martin F."/>
            <person name="Silar P."/>
            <person name="Natvig D."/>
            <person name="Lalanne C."/>
            <person name="Gautier V."/>
            <person name="Ament-velasquez S.L."/>
            <person name="Kruys A."/>
            <person name="Hutchinson M.I."/>
            <person name="Powell A.J."/>
            <person name="Barry K."/>
            <person name="Miller A.N."/>
            <person name="Grigoriev I.V."/>
            <person name="Debuchy R."/>
            <person name="Gladieux P."/>
            <person name="Thoren M.H."/>
            <person name="Johannesson H."/>
        </authorList>
    </citation>
    <scope>NUCLEOTIDE SEQUENCE</scope>
    <source>
        <strain evidence="2">SMH2392-1A</strain>
    </source>
</reference>
<evidence type="ECO:0000313" key="3">
    <source>
        <dbReference type="Proteomes" id="UP001172101"/>
    </source>
</evidence>
<evidence type="ECO:0000313" key="2">
    <source>
        <dbReference type="EMBL" id="KAK0710213.1"/>
    </source>
</evidence>
<evidence type="ECO:0000256" key="1">
    <source>
        <dbReference type="SAM" id="MobiDB-lite"/>
    </source>
</evidence>
<dbReference type="RefSeq" id="XP_060293517.1">
    <property type="nucleotide sequence ID" value="XM_060438524.1"/>
</dbReference>
<dbReference type="GeneID" id="85321794"/>
<name>A0AA40A6G7_9PEZI</name>
<feature type="region of interest" description="Disordered" evidence="1">
    <location>
        <begin position="69"/>
        <end position="107"/>
    </location>
</feature>
<gene>
    <name evidence="2" type="ORF">B0T26DRAFT_654201</name>
</gene>
<sequence>QRSRSINSAKGTGPKFSTPEGVIVFYNSYVQIFLQELYKFISHCRGMIRKIVTAAESIRLEQLGEFEMPDENNEADFKSGSTTSIVQKDKGGRQGKWVPGLHSSNTGQVRPRMLMKAIRGHLAHAGSGTLSLDNSVDGYLPPDIWEDLDKSLDDV</sequence>
<proteinExistence type="predicted"/>
<dbReference type="EMBL" id="JAUIRO010000006">
    <property type="protein sequence ID" value="KAK0710213.1"/>
    <property type="molecule type" value="Genomic_DNA"/>
</dbReference>